<feature type="binding site" evidence="8">
    <location>
        <begin position="222"/>
        <end position="223"/>
    </location>
    <ligand>
        <name>NADP(+)</name>
        <dbReference type="ChEBI" id="CHEBI:58349"/>
    </ligand>
</feature>
<feature type="region of interest" description="Disordered" evidence="9">
    <location>
        <begin position="1"/>
        <end position="28"/>
    </location>
</feature>
<dbReference type="Gene3D" id="3.50.50.60">
    <property type="entry name" value="FAD/NAD(P)-binding domain"/>
    <property type="match status" value="1"/>
</dbReference>
<evidence type="ECO:0000256" key="3">
    <source>
        <dbReference type="ARBA" id="ARBA00022630"/>
    </source>
</evidence>
<dbReference type="InterPro" id="IPR055275">
    <property type="entry name" value="Ferredox_Rdtase"/>
</dbReference>
<dbReference type="PANTHER" id="PTHR48467:SF1">
    <property type="entry name" value="GLUTAMATE SYNTHASE 1 [NADH], CHLOROPLASTIC-LIKE"/>
    <property type="match status" value="1"/>
</dbReference>
<keyword evidence="11" id="KW-1185">Reference proteome</keyword>
<dbReference type="EMBL" id="BAHD01000138">
    <property type="protein sequence ID" value="GAB98367.1"/>
    <property type="molecule type" value="Genomic_DNA"/>
</dbReference>
<dbReference type="PRINTS" id="PR00419">
    <property type="entry name" value="ADXRDTASE"/>
</dbReference>
<dbReference type="GO" id="GO:0016491">
    <property type="term" value="F:oxidoreductase activity"/>
    <property type="evidence" value="ECO:0007669"/>
    <property type="project" value="UniProtKB-KW"/>
</dbReference>
<comment type="caution">
    <text evidence="10">The sequence shown here is derived from an EMBL/GenBank/DDBJ whole genome shotgun (WGS) entry which is preliminary data.</text>
</comment>
<sequence>MAATAVPTEQPTERPTQQATTQTVAQPTTQRRRVAIIGAGPSGLFAAQALMSQDRVPVHVELFDRLPTPYGLLRYGVAPDHENIKAVGDALARTFDSGEVTFWGLIEFGRDVTRDEVLAGYDAVIYAVGADEDVRLGIPGERMIGSRSAREFVSWYGGHPDARRQDLTGVTGAAAIGVGNVAVDVARILLKDPAALERTDMPPRVLVELHSADVRDVWVVGRRGPEHASYTTKELRELVSLPGVQVSIDDYTLSTMTGDPDPKLPRRVRTNLEVLASAAAREVPDADRRLHFEFWSRPIRLHSDDPEPDEVGDDVDHERIPEKVSAMELERTRLDADGRVVGTGETAMVAVQLVLRAIGYRATPLPDVPFDTTAAVVPNVEGRVVDEQGVVQPREYCTGWVKRGPLGVIGSNKADAAQTVAHVLADLEAAPMATAATGAPVRLDVVQLLRERGRAPSTYEDWQAIDSAEIERGQDLGRVRTKLGSWQELLAQVAGSRLAGAAGGAVGEVAAERAPEPS</sequence>
<evidence type="ECO:0000256" key="1">
    <source>
        <dbReference type="ARBA" id="ARBA00001974"/>
    </source>
</evidence>
<evidence type="ECO:0000256" key="6">
    <source>
        <dbReference type="ARBA" id="ARBA00023002"/>
    </source>
</evidence>
<feature type="binding site" evidence="7">
    <location>
        <begin position="407"/>
        <end position="409"/>
    </location>
    <ligand>
        <name>FAD</name>
        <dbReference type="ChEBI" id="CHEBI:57692"/>
    </ligand>
</feature>
<dbReference type="SUPFAM" id="SSF51971">
    <property type="entry name" value="Nucleotide-binding domain"/>
    <property type="match status" value="1"/>
</dbReference>
<feature type="binding site" evidence="7">
    <location>
        <position position="72"/>
    </location>
    <ligand>
        <name>FAD</name>
        <dbReference type="ChEBI" id="CHEBI:57692"/>
    </ligand>
</feature>
<dbReference type="InterPro" id="IPR036188">
    <property type="entry name" value="FAD/NAD-bd_sf"/>
</dbReference>
<dbReference type="PIRSF" id="PIRSF000362">
    <property type="entry name" value="FNR"/>
    <property type="match status" value="1"/>
</dbReference>
<dbReference type="InterPro" id="IPR021163">
    <property type="entry name" value="Ferredox_Rdtase_adrenod"/>
</dbReference>
<feature type="binding site" evidence="7">
    <location>
        <position position="400"/>
    </location>
    <ligand>
        <name>FAD</name>
        <dbReference type="ChEBI" id="CHEBI:57692"/>
    </ligand>
</feature>
<evidence type="ECO:0000256" key="5">
    <source>
        <dbReference type="ARBA" id="ARBA00022857"/>
    </source>
</evidence>
<accession>K6X1Y9</accession>
<evidence type="ECO:0000256" key="2">
    <source>
        <dbReference type="ARBA" id="ARBA00008312"/>
    </source>
</evidence>
<proteinExistence type="inferred from homology"/>
<dbReference type="PANTHER" id="PTHR48467">
    <property type="entry name" value="GLUTAMATE SYNTHASE 1 [NADH], CHLOROPLASTIC-LIKE"/>
    <property type="match status" value="1"/>
</dbReference>
<dbReference type="eggNOG" id="COG0493">
    <property type="taxonomic scope" value="Bacteria"/>
</dbReference>
<dbReference type="Proteomes" id="UP000008366">
    <property type="component" value="Unassembled WGS sequence"/>
</dbReference>
<dbReference type="STRING" id="1184609.KILIM_138_00030"/>
<comment type="cofactor">
    <cofactor evidence="1 7">
        <name>FAD</name>
        <dbReference type="ChEBI" id="CHEBI:57692"/>
    </cofactor>
</comment>
<dbReference type="Gene3D" id="3.40.50.720">
    <property type="entry name" value="NAD(P)-binding Rossmann-like Domain"/>
    <property type="match status" value="1"/>
</dbReference>
<reference evidence="10 11" key="1">
    <citation type="submission" date="2012-08" db="EMBL/GenBank/DDBJ databases">
        <title>Whole genome shotgun sequence of Kineosphaera limosa NBRC 100340.</title>
        <authorList>
            <person name="Yoshida I."/>
            <person name="Isaki S."/>
            <person name="Hosoyama A."/>
            <person name="Tsuchikane K."/>
            <person name="Katsumata H."/>
            <person name="Ando Y."/>
            <person name="Ohji S."/>
            <person name="Hamada M."/>
            <person name="Tamura T."/>
            <person name="Yamazoe A."/>
            <person name="Yamazaki S."/>
            <person name="Fujita N."/>
        </authorList>
    </citation>
    <scope>NUCLEOTIDE SEQUENCE [LARGE SCALE GENOMIC DNA]</scope>
    <source>
        <strain evidence="10 11">NBRC 100340</strain>
    </source>
</reference>
<evidence type="ECO:0000256" key="7">
    <source>
        <dbReference type="PIRSR" id="PIRSR000362-1"/>
    </source>
</evidence>
<keyword evidence="5 8" id="KW-0521">NADP</keyword>
<feature type="binding site" evidence="7">
    <location>
        <position position="42"/>
    </location>
    <ligand>
        <name>FAD</name>
        <dbReference type="ChEBI" id="CHEBI:57692"/>
    </ligand>
</feature>
<evidence type="ECO:0000256" key="9">
    <source>
        <dbReference type="SAM" id="MobiDB-lite"/>
    </source>
</evidence>
<keyword evidence="6" id="KW-0560">Oxidoreductase</keyword>
<keyword evidence="3" id="KW-0285">Flavoprotein</keyword>
<evidence type="ECO:0000256" key="8">
    <source>
        <dbReference type="PIRSR" id="PIRSR000362-2"/>
    </source>
</evidence>
<name>K6X1Y9_9MICO</name>
<feature type="binding site" evidence="8">
    <location>
        <position position="407"/>
    </location>
    <ligand>
        <name>NADP(+)</name>
        <dbReference type="ChEBI" id="CHEBI:58349"/>
    </ligand>
</feature>
<evidence type="ECO:0000313" key="11">
    <source>
        <dbReference type="Proteomes" id="UP000008366"/>
    </source>
</evidence>
<feature type="binding site" evidence="8">
    <location>
        <position position="234"/>
    </location>
    <ligand>
        <name>NADP(+)</name>
        <dbReference type="ChEBI" id="CHEBI:58349"/>
    </ligand>
</feature>
<protein>
    <submittedName>
        <fullName evidence="10">Putative ferredoxin--NADP(+) reductase</fullName>
    </submittedName>
</protein>
<dbReference type="AlphaFoldDB" id="K6X1Y9"/>
<comment type="similarity">
    <text evidence="2">Belongs to the ferredoxin--NADP reductase type 1 family.</text>
</comment>
<organism evidence="10 11">
    <name type="scientific">Kineosphaera limosa NBRC 100340</name>
    <dbReference type="NCBI Taxonomy" id="1184609"/>
    <lineage>
        <taxon>Bacteria</taxon>
        <taxon>Bacillati</taxon>
        <taxon>Actinomycetota</taxon>
        <taxon>Actinomycetes</taxon>
        <taxon>Micrococcales</taxon>
        <taxon>Dermatophilaceae</taxon>
        <taxon>Kineosphaera</taxon>
    </lineage>
</organism>
<evidence type="ECO:0000313" key="10">
    <source>
        <dbReference type="EMBL" id="GAB98367.1"/>
    </source>
</evidence>
<gene>
    <name evidence="10" type="ORF">KILIM_138_00030</name>
</gene>
<feature type="compositionally biased region" description="Low complexity" evidence="9">
    <location>
        <begin position="14"/>
        <end position="28"/>
    </location>
</feature>
<evidence type="ECO:0000256" key="4">
    <source>
        <dbReference type="ARBA" id="ARBA00022827"/>
    </source>
</evidence>
<keyword evidence="4 7" id="KW-0274">FAD</keyword>